<dbReference type="InterPro" id="IPR006464">
    <property type="entry name" value="AcTrfase_RimI/Ard1"/>
</dbReference>
<dbReference type="OrthoDB" id="43754at2157"/>
<evidence type="ECO:0000256" key="1">
    <source>
        <dbReference type="ARBA" id="ARBA00005395"/>
    </source>
</evidence>
<keyword evidence="4" id="KW-0012">Acyltransferase</keyword>
<dbReference type="Gene3D" id="3.40.630.30">
    <property type="match status" value="1"/>
</dbReference>
<dbReference type="NCBIfam" id="TIGR01575">
    <property type="entry name" value="rimI"/>
    <property type="match status" value="1"/>
</dbReference>
<dbReference type="PROSITE" id="PS51186">
    <property type="entry name" value="GNAT"/>
    <property type="match status" value="1"/>
</dbReference>
<dbReference type="RefSeq" id="WP_013897483.1">
    <property type="nucleotide sequence ID" value="NC_015676.1"/>
</dbReference>
<sequence>MIRKAKFSDLKEILEIERMSFPNPWPEGIFYSFTGHPGFVVYQTEKNITGYLIIFVVNSYAHLANIAVHPHHRRQGIGSVLIRWSIEYAARRGLKAIFLEVRENSTQVQEFYRRYGFSVRGRIRNYYPDDNALVMERKVNNK</sequence>
<evidence type="ECO:0000256" key="2">
    <source>
        <dbReference type="ARBA" id="ARBA00022490"/>
    </source>
</evidence>
<dbReference type="PANTHER" id="PTHR43420:SF44">
    <property type="entry name" value="ACETYLTRANSFERASE YPEA"/>
    <property type="match status" value="1"/>
</dbReference>
<dbReference type="KEGG" id="mzh:Mzhil_0164"/>
<dbReference type="InterPro" id="IPR050680">
    <property type="entry name" value="YpeA/RimI_acetyltransf"/>
</dbReference>
<name>F7XN87_METZD</name>
<dbReference type="STRING" id="679901.Mzhil_0164"/>
<evidence type="ECO:0000259" key="5">
    <source>
        <dbReference type="PROSITE" id="PS51186"/>
    </source>
</evidence>
<reference evidence="6" key="1">
    <citation type="submission" date="2010-07" db="EMBL/GenBank/DDBJ databases">
        <title>The complete genome of Methanosalsum zhilinae DSM 4017.</title>
        <authorList>
            <consortium name="US DOE Joint Genome Institute (JGI-PGF)"/>
            <person name="Lucas S."/>
            <person name="Copeland A."/>
            <person name="Lapidus A."/>
            <person name="Glavina del Rio T."/>
            <person name="Dalin E."/>
            <person name="Tice H."/>
            <person name="Bruce D."/>
            <person name="Goodwin L."/>
            <person name="Pitluck S."/>
            <person name="Kyrpides N."/>
            <person name="Mavromatis K."/>
            <person name="Ovchinnikova G."/>
            <person name="Daligault H."/>
            <person name="Detter J.C."/>
            <person name="Han C."/>
            <person name="Tapia R."/>
            <person name="Larimer F."/>
            <person name="Land M."/>
            <person name="Hauser L."/>
            <person name="Markowitz V."/>
            <person name="Cheng J.-F."/>
            <person name="Hugenholtz P."/>
            <person name="Woyke T."/>
            <person name="Wu D."/>
            <person name="Spring S."/>
            <person name="Schueler E."/>
            <person name="Brambilla E."/>
            <person name="Klenk H.-P."/>
            <person name="Eisen J.A."/>
        </authorList>
    </citation>
    <scope>NUCLEOTIDE SEQUENCE</scope>
    <source>
        <strain evidence="6">DSM 4017</strain>
    </source>
</reference>
<keyword evidence="3 6" id="KW-0808">Transferase</keyword>
<feature type="domain" description="N-acetyltransferase" evidence="5">
    <location>
        <begin position="1"/>
        <end position="140"/>
    </location>
</feature>
<dbReference type="Pfam" id="PF00583">
    <property type="entry name" value="Acetyltransf_1"/>
    <property type="match status" value="1"/>
</dbReference>
<evidence type="ECO:0000256" key="3">
    <source>
        <dbReference type="ARBA" id="ARBA00022679"/>
    </source>
</evidence>
<evidence type="ECO:0000313" key="6">
    <source>
        <dbReference type="EMBL" id="AEH60044.1"/>
    </source>
</evidence>
<dbReference type="AlphaFoldDB" id="F7XN87"/>
<dbReference type="PANTHER" id="PTHR43420">
    <property type="entry name" value="ACETYLTRANSFERASE"/>
    <property type="match status" value="1"/>
</dbReference>
<gene>
    <name evidence="6" type="ordered locus">Mzhil_0164</name>
</gene>
<dbReference type="SUPFAM" id="SSF55729">
    <property type="entry name" value="Acyl-CoA N-acyltransferases (Nat)"/>
    <property type="match status" value="1"/>
</dbReference>
<dbReference type="HOGENOM" id="CLU_013985_23_3_2"/>
<organism evidence="6 7">
    <name type="scientific">Methanosalsum zhilinae (strain DSM 4017 / NBRC 107636 / OCM 62 / WeN5)</name>
    <name type="common">Methanohalophilus zhilinae</name>
    <dbReference type="NCBI Taxonomy" id="679901"/>
    <lineage>
        <taxon>Archaea</taxon>
        <taxon>Methanobacteriati</taxon>
        <taxon>Methanobacteriota</taxon>
        <taxon>Stenosarchaea group</taxon>
        <taxon>Methanomicrobia</taxon>
        <taxon>Methanosarcinales</taxon>
        <taxon>Methanosarcinaceae</taxon>
        <taxon>Methanosalsum</taxon>
    </lineage>
</organism>
<dbReference type="EMBL" id="CP002101">
    <property type="protein sequence ID" value="AEH60044.1"/>
    <property type="molecule type" value="Genomic_DNA"/>
</dbReference>
<dbReference type="GO" id="GO:0008080">
    <property type="term" value="F:N-acetyltransferase activity"/>
    <property type="evidence" value="ECO:0007669"/>
    <property type="project" value="InterPro"/>
</dbReference>
<evidence type="ECO:0000313" key="7">
    <source>
        <dbReference type="Proteomes" id="UP000006622"/>
    </source>
</evidence>
<keyword evidence="7" id="KW-1185">Reference proteome</keyword>
<evidence type="ECO:0000256" key="4">
    <source>
        <dbReference type="ARBA" id="ARBA00023315"/>
    </source>
</evidence>
<protein>
    <submittedName>
        <fullName evidence="6">Ribosomal-protein-alanine acetyltransferase</fullName>
    </submittedName>
</protein>
<dbReference type="GeneID" id="10821761"/>
<dbReference type="InterPro" id="IPR016181">
    <property type="entry name" value="Acyl_CoA_acyltransferase"/>
</dbReference>
<dbReference type="CDD" id="cd04301">
    <property type="entry name" value="NAT_SF"/>
    <property type="match status" value="1"/>
</dbReference>
<comment type="similarity">
    <text evidence="1">Belongs to the acetyltransferase family. RimI subfamily.</text>
</comment>
<keyword evidence="2" id="KW-0963">Cytoplasm</keyword>
<dbReference type="InterPro" id="IPR000182">
    <property type="entry name" value="GNAT_dom"/>
</dbReference>
<proteinExistence type="inferred from homology"/>
<accession>F7XN87</accession>
<dbReference type="Proteomes" id="UP000006622">
    <property type="component" value="Chromosome"/>
</dbReference>